<dbReference type="InterPro" id="IPR000209">
    <property type="entry name" value="Peptidase_S8/S53_dom"/>
</dbReference>
<accession>A0A1Y3QV92</accession>
<dbReference type="PROSITE" id="PS00138">
    <property type="entry name" value="SUBTILASE_SER"/>
    <property type="match status" value="1"/>
</dbReference>
<evidence type="ECO:0000259" key="6">
    <source>
        <dbReference type="Pfam" id="PF00082"/>
    </source>
</evidence>
<dbReference type="PROSITE" id="PS51892">
    <property type="entry name" value="SUBTILASE"/>
    <property type="match status" value="1"/>
</dbReference>
<dbReference type="eggNOG" id="COG1404">
    <property type="taxonomic scope" value="Bacteria"/>
</dbReference>
<dbReference type="InterPro" id="IPR023828">
    <property type="entry name" value="Peptidase_S8_Ser-AS"/>
</dbReference>
<feature type="active site" description="Charge relay system" evidence="5">
    <location>
        <position position="272"/>
    </location>
</feature>
<dbReference type="InterPro" id="IPR015500">
    <property type="entry name" value="Peptidase_S8_subtilisin-rel"/>
</dbReference>
<dbReference type="AlphaFoldDB" id="A0A1Y3QV92"/>
<evidence type="ECO:0000256" key="5">
    <source>
        <dbReference type="PROSITE-ProRule" id="PRU01240"/>
    </source>
</evidence>
<dbReference type="PRINTS" id="PR00723">
    <property type="entry name" value="SUBTILISIN"/>
</dbReference>
<reference evidence="8" key="1">
    <citation type="submission" date="2017-04" db="EMBL/GenBank/DDBJ databases">
        <title>Function of individual gut microbiota members based on whole genome sequencing of pure cultures obtained from chicken caecum.</title>
        <authorList>
            <person name="Medvecky M."/>
            <person name="Cejkova D."/>
            <person name="Polansky O."/>
            <person name="Karasova D."/>
            <person name="Kubasova T."/>
            <person name="Cizek A."/>
            <person name="Rychlik I."/>
        </authorList>
    </citation>
    <scope>NUCLEOTIDE SEQUENCE [LARGE SCALE GENOMIC DNA]</scope>
    <source>
        <strain evidence="8">An90</strain>
    </source>
</reference>
<protein>
    <submittedName>
        <fullName evidence="7">Serine protease</fullName>
    </submittedName>
</protein>
<evidence type="ECO:0000256" key="3">
    <source>
        <dbReference type="ARBA" id="ARBA00022801"/>
    </source>
</evidence>
<dbReference type="GO" id="GO:0006508">
    <property type="term" value="P:proteolysis"/>
    <property type="evidence" value="ECO:0007669"/>
    <property type="project" value="UniProtKB-KW"/>
</dbReference>
<sequence length="343" mass="37668">MKRKTSLIVWGAVLLLAAYGIYDIVREVRRSYTSCYAHTYSHAIGQMMGPRFDSLAPRGEGIRIGVVDAGFGGLRDDRFTRRLRVADYLDLTDGDTTGFFRDDCDHGTRVTRNIGGFSNDTLLGLACKADYYLVKSDLEHGEPREDERRLCRALAWLAQRQVDVVNISLGYTVFDDFDGYTPQMLDGRTALCSRFLDSLLDAHPRMVVVQSAGNEGKNKWHHISFPGDVAEAVTVGAADSEGTGRSGKSGTGYYPHPVKPDLVVYDSPNGTSFSTPVVTGLCAALMGYRPMERRELIRLLHASGTRSAAPDLETGYGIPQCDTLLGFLDTPAELQTLPLNATQ</sequence>
<feature type="domain" description="Peptidase S8/S53" evidence="6">
    <location>
        <begin position="59"/>
        <end position="317"/>
    </location>
</feature>
<dbReference type="Pfam" id="PF00082">
    <property type="entry name" value="Peptidase_S8"/>
    <property type="match status" value="1"/>
</dbReference>
<organism evidence="7 8">
    <name type="scientific">Alistipes onderdonkii</name>
    <dbReference type="NCBI Taxonomy" id="328813"/>
    <lineage>
        <taxon>Bacteria</taxon>
        <taxon>Pseudomonadati</taxon>
        <taxon>Bacteroidota</taxon>
        <taxon>Bacteroidia</taxon>
        <taxon>Bacteroidales</taxon>
        <taxon>Rikenellaceae</taxon>
        <taxon>Alistipes</taxon>
    </lineage>
</organism>
<evidence type="ECO:0000256" key="4">
    <source>
        <dbReference type="ARBA" id="ARBA00022825"/>
    </source>
</evidence>
<keyword evidence="3 5" id="KW-0378">Hydrolase</keyword>
<dbReference type="GO" id="GO:0004252">
    <property type="term" value="F:serine-type endopeptidase activity"/>
    <property type="evidence" value="ECO:0007669"/>
    <property type="project" value="UniProtKB-UniRule"/>
</dbReference>
<dbReference type="EMBL" id="NFHB01000004">
    <property type="protein sequence ID" value="OUN03601.1"/>
    <property type="molecule type" value="Genomic_DNA"/>
</dbReference>
<comment type="caution">
    <text evidence="7">The sequence shown here is derived from an EMBL/GenBank/DDBJ whole genome shotgun (WGS) entry which is preliminary data.</text>
</comment>
<dbReference type="InterPro" id="IPR050131">
    <property type="entry name" value="Peptidase_S8_subtilisin-like"/>
</dbReference>
<proteinExistence type="inferred from homology"/>
<feature type="active site" description="Charge relay system" evidence="5">
    <location>
        <position position="68"/>
    </location>
</feature>
<keyword evidence="4 5" id="KW-0720">Serine protease</keyword>
<evidence type="ECO:0000313" key="7">
    <source>
        <dbReference type="EMBL" id="OUN03601.1"/>
    </source>
</evidence>
<dbReference type="PANTHER" id="PTHR43806">
    <property type="entry name" value="PEPTIDASE S8"/>
    <property type="match status" value="1"/>
</dbReference>
<evidence type="ECO:0000313" key="8">
    <source>
        <dbReference type="Proteomes" id="UP000195772"/>
    </source>
</evidence>
<evidence type="ECO:0000256" key="2">
    <source>
        <dbReference type="ARBA" id="ARBA00022670"/>
    </source>
</evidence>
<dbReference type="Gene3D" id="3.40.50.200">
    <property type="entry name" value="Peptidase S8/S53 domain"/>
    <property type="match status" value="1"/>
</dbReference>
<gene>
    <name evidence="7" type="ORF">B5G41_07895</name>
</gene>
<comment type="similarity">
    <text evidence="1 5">Belongs to the peptidase S8 family.</text>
</comment>
<dbReference type="InterPro" id="IPR036852">
    <property type="entry name" value="Peptidase_S8/S53_dom_sf"/>
</dbReference>
<dbReference type="PANTHER" id="PTHR43806:SF67">
    <property type="entry name" value="EGF-LIKE DOMAIN-CONTAINING PROTEIN"/>
    <property type="match status" value="1"/>
</dbReference>
<name>A0A1Y3QV92_9BACT</name>
<dbReference type="RefSeq" id="WP_087402209.1">
    <property type="nucleotide sequence ID" value="NZ_NFHB01000004.1"/>
</dbReference>
<dbReference type="Proteomes" id="UP000195772">
    <property type="component" value="Unassembled WGS sequence"/>
</dbReference>
<feature type="active site" description="Charge relay system" evidence="5">
    <location>
        <position position="106"/>
    </location>
</feature>
<dbReference type="OrthoDB" id="9792152at2"/>
<keyword evidence="2 5" id="KW-0645">Protease</keyword>
<dbReference type="SUPFAM" id="SSF52743">
    <property type="entry name" value="Subtilisin-like"/>
    <property type="match status" value="1"/>
</dbReference>
<evidence type="ECO:0000256" key="1">
    <source>
        <dbReference type="ARBA" id="ARBA00011073"/>
    </source>
</evidence>